<feature type="signal peptide" evidence="1">
    <location>
        <begin position="1"/>
        <end position="22"/>
    </location>
</feature>
<dbReference type="InterPro" id="IPR037221">
    <property type="entry name" value="H-type_lectin_dom_sf"/>
</dbReference>
<proteinExistence type="evidence at transcript level"/>
<evidence type="ECO:0000256" key="1">
    <source>
        <dbReference type="SAM" id="SignalP"/>
    </source>
</evidence>
<dbReference type="Gene3D" id="2.60.40.2080">
    <property type="match status" value="1"/>
</dbReference>
<dbReference type="EMBL" id="HM217033">
    <property type="protein sequence ID" value="ADI48493.1"/>
    <property type="molecule type" value="mRNA"/>
</dbReference>
<dbReference type="Pfam" id="PF09458">
    <property type="entry name" value="H_lectin"/>
    <property type="match status" value="1"/>
</dbReference>
<protein>
    <submittedName>
        <fullName evidence="3">Lectin</fullName>
    </submittedName>
</protein>
<feature type="chain" id="PRO_5003125755" evidence="1">
    <location>
        <begin position="23"/>
        <end position="128"/>
    </location>
</feature>
<dbReference type="AlphaFoldDB" id="D9IX76"/>
<dbReference type="GO" id="GO:0030246">
    <property type="term" value="F:carbohydrate binding"/>
    <property type="evidence" value="ECO:0007669"/>
    <property type="project" value="InterPro"/>
</dbReference>
<evidence type="ECO:0000259" key="2">
    <source>
        <dbReference type="Pfam" id="PF09458"/>
    </source>
</evidence>
<sequence>MHQIGFITFFFLIASVLLQIKSQECPVDVRVNCKDIKCQIGRAPTPQCTDSIICAGKKYTVPVKFASAFASPPEVMVALSVIDSSKSTNLRIETRAEAITQNGFNIIVNTWGDTILLGAWVSWIACPR</sequence>
<dbReference type="GO" id="GO:0007155">
    <property type="term" value="P:cell adhesion"/>
    <property type="evidence" value="ECO:0007669"/>
    <property type="project" value="InterPro"/>
</dbReference>
<dbReference type="InterPro" id="IPR019019">
    <property type="entry name" value="H-type_lectin_domain"/>
</dbReference>
<name>D9IX76_EUPRO</name>
<dbReference type="SUPFAM" id="SSF141086">
    <property type="entry name" value="Agglutinin HPA-like"/>
    <property type="match status" value="1"/>
</dbReference>
<accession>D9IX76</accession>
<evidence type="ECO:0000313" key="3">
    <source>
        <dbReference type="EMBL" id="ADI48493.1"/>
    </source>
</evidence>
<organism evidence="3">
    <name type="scientific">Euperipatoides rowelli</name>
    <name type="common">Velvet worm</name>
    <dbReference type="NCBI Taxonomy" id="49087"/>
    <lineage>
        <taxon>Eukaryota</taxon>
        <taxon>Metazoa</taxon>
        <taxon>Ecdysozoa</taxon>
        <taxon>Onychophora</taxon>
        <taxon>Udeonychophora</taxon>
        <taxon>Euonychophora</taxon>
        <taxon>Peripatopsidae</taxon>
        <taxon>Euperipatoides</taxon>
    </lineage>
</organism>
<feature type="domain" description="H-type lectin" evidence="2">
    <location>
        <begin position="61"/>
        <end position="125"/>
    </location>
</feature>
<reference evidence="3" key="1">
    <citation type="journal article" date="2010" name="Proc. R. Soc. B">
        <title>Harnessing disorder: onychophorans use highly unstructured proteins, not silks, for prey capture.</title>
        <authorList>
            <person name="Haritos V.S."/>
            <person name="Niranjane A."/>
            <person name="Weisman S."/>
            <person name="Trueman H.E."/>
            <person name="Sriskantha A."/>
            <person name="Sutherland T.D."/>
        </authorList>
    </citation>
    <scope>NUCLEOTIDE SEQUENCE</scope>
    <source>
        <strain evidence="3">Lec3</strain>
    </source>
</reference>
<keyword evidence="1" id="KW-0732">Signal</keyword>